<evidence type="ECO:0000256" key="7">
    <source>
        <dbReference type="ARBA" id="ARBA00018366"/>
    </source>
</evidence>
<comment type="function">
    <text evidence="2">Catalyzes the conversion of dihydroorotate to orotate with quinone as electron acceptor.</text>
</comment>
<comment type="catalytic activity">
    <reaction evidence="13">
        <text>(S)-dihydroorotate + a quinone = orotate + a quinol</text>
        <dbReference type="Rhea" id="RHEA:30187"/>
        <dbReference type="ChEBI" id="CHEBI:24646"/>
        <dbReference type="ChEBI" id="CHEBI:30839"/>
        <dbReference type="ChEBI" id="CHEBI:30864"/>
        <dbReference type="ChEBI" id="CHEBI:132124"/>
        <dbReference type="EC" id="1.3.5.2"/>
    </reaction>
</comment>
<evidence type="ECO:0000256" key="10">
    <source>
        <dbReference type="ARBA" id="ARBA00022975"/>
    </source>
</evidence>
<comment type="cofactor">
    <cofactor evidence="1">
        <name>FMN</name>
        <dbReference type="ChEBI" id="CHEBI:58210"/>
    </cofactor>
</comment>
<dbReference type="PANTHER" id="PTHR48109">
    <property type="entry name" value="DIHYDROOROTATE DEHYDROGENASE (QUINONE), MITOCHONDRIAL-RELATED"/>
    <property type="match status" value="1"/>
</dbReference>
<dbReference type="PANTHER" id="PTHR48109:SF4">
    <property type="entry name" value="DIHYDROOROTATE DEHYDROGENASE (QUINONE), MITOCHONDRIAL"/>
    <property type="match status" value="1"/>
</dbReference>
<feature type="domain" description="Dihydroorotate dehydrogenase catalytic" evidence="15">
    <location>
        <begin position="43"/>
        <end position="339"/>
    </location>
</feature>
<dbReference type="SUPFAM" id="SSF51395">
    <property type="entry name" value="FMN-linked oxidoreductases"/>
    <property type="match status" value="1"/>
</dbReference>
<evidence type="ECO:0000256" key="11">
    <source>
        <dbReference type="ARBA" id="ARBA00023002"/>
    </source>
</evidence>
<dbReference type="Gene3D" id="3.20.20.70">
    <property type="entry name" value="Aldolase class I"/>
    <property type="match status" value="1"/>
</dbReference>
<evidence type="ECO:0000256" key="1">
    <source>
        <dbReference type="ARBA" id="ARBA00001917"/>
    </source>
</evidence>
<evidence type="ECO:0000313" key="17">
    <source>
        <dbReference type="Proteomes" id="UP000606044"/>
    </source>
</evidence>
<name>A0A917CCY5_9HYPH</name>
<accession>A0A917CCY5</accession>
<dbReference type="GO" id="GO:0106430">
    <property type="term" value="F:dihydroorotate dehydrogenase (quinone) activity"/>
    <property type="evidence" value="ECO:0007669"/>
    <property type="project" value="UniProtKB-EC"/>
</dbReference>
<dbReference type="InterPro" id="IPR001295">
    <property type="entry name" value="Dihydroorotate_DH_CS"/>
</dbReference>
<evidence type="ECO:0000256" key="5">
    <source>
        <dbReference type="ARBA" id="ARBA00005359"/>
    </source>
</evidence>
<dbReference type="CDD" id="cd04738">
    <property type="entry name" value="DHOD_2_like"/>
    <property type="match status" value="1"/>
</dbReference>
<dbReference type="GO" id="GO:0016020">
    <property type="term" value="C:membrane"/>
    <property type="evidence" value="ECO:0007669"/>
    <property type="project" value="UniProtKB-SubCell"/>
</dbReference>
<keyword evidence="8" id="KW-0285">Flavoprotein</keyword>
<dbReference type="Pfam" id="PF01180">
    <property type="entry name" value="DHO_dh"/>
    <property type="match status" value="1"/>
</dbReference>
<evidence type="ECO:0000256" key="9">
    <source>
        <dbReference type="ARBA" id="ARBA00022643"/>
    </source>
</evidence>
<evidence type="ECO:0000256" key="12">
    <source>
        <dbReference type="ARBA" id="ARBA00023136"/>
    </source>
</evidence>
<evidence type="ECO:0000256" key="2">
    <source>
        <dbReference type="ARBA" id="ARBA00003125"/>
    </source>
</evidence>
<evidence type="ECO:0000256" key="6">
    <source>
        <dbReference type="ARBA" id="ARBA00012791"/>
    </source>
</evidence>
<dbReference type="InterPro" id="IPR050074">
    <property type="entry name" value="DHO_dehydrogenase"/>
</dbReference>
<comment type="subcellular location">
    <subcellularLocation>
        <location evidence="3">Membrane</location>
    </subcellularLocation>
</comment>
<comment type="caution">
    <text evidence="16">The sequence shown here is derived from an EMBL/GenBank/DDBJ whole genome shotgun (WGS) entry which is preliminary data.</text>
</comment>
<dbReference type="RefSeq" id="WP_188582775.1">
    <property type="nucleotide sequence ID" value="NZ_BMCT01000008.1"/>
</dbReference>
<dbReference type="EC" id="1.3.5.2" evidence="6 14"/>
<dbReference type="EMBL" id="BMCT01000008">
    <property type="protein sequence ID" value="GGF79727.1"/>
    <property type="molecule type" value="Genomic_DNA"/>
</dbReference>
<dbReference type="NCBIfam" id="NF003645">
    <property type="entry name" value="PRK05286.1-2"/>
    <property type="match status" value="1"/>
</dbReference>
<dbReference type="GO" id="GO:0006207">
    <property type="term" value="P:'de novo' pyrimidine nucleobase biosynthetic process"/>
    <property type="evidence" value="ECO:0007669"/>
    <property type="project" value="UniProtKB-UniRule"/>
</dbReference>
<keyword evidence="17" id="KW-1185">Reference proteome</keyword>
<dbReference type="InterPro" id="IPR013785">
    <property type="entry name" value="Aldolase_TIM"/>
</dbReference>
<evidence type="ECO:0000256" key="4">
    <source>
        <dbReference type="ARBA" id="ARBA00005161"/>
    </source>
</evidence>
<dbReference type="NCBIfam" id="TIGR01036">
    <property type="entry name" value="pyrD_sub2"/>
    <property type="match status" value="1"/>
</dbReference>
<evidence type="ECO:0000256" key="8">
    <source>
        <dbReference type="ARBA" id="ARBA00022630"/>
    </source>
</evidence>
<evidence type="ECO:0000256" key="13">
    <source>
        <dbReference type="ARBA" id="ARBA00048639"/>
    </source>
</evidence>
<comment type="pathway">
    <text evidence="4">Pyrimidine metabolism; UMP biosynthesis via de novo pathway; orotate from (S)-dihydroorotate (quinone route): step 1/1.</text>
</comment>
<evidence type="ECO:0000313" key="16">
    <source>
        <dbReference type="EMBL" id="GGF79727.1"/>
    </source>
</evidence>
<dbReference type="PROSITE" id="PS00911">
    <property type="entry name" value="DHODEHASE_1"/>
    <property type="match status" value="1"/>
</dbReference>
<sequence>MDLYPLVRPLLPLISPEQAHTLVVKGLKKGLIPLDGGPDLPILATRVWNIDFPNPIGLAAGFDKHAEIIDPLLAMGFGFVEAGSVTPRPQPGNPKPRLFRLDEDGGVINRFGFNSHGLAPFIYQLGKRRAAGLPGIVGANVGKNKETEDASEDYVAGVSATCRLADYIVCNVSSPNTAGLRLLQGRAEMSALIGNAIRARDESLPDVATRPPLLVKIAPDLDDDALASVAEVALELGVDGIIMGNTTLSRPDSLKSRHKGETGGLSGKPLFALSTERLGALYRLVRGRIPIIGSGGVSSGADAYAKIRAGADLVQLYSALVFQGPALIPRIKADLAARLQADGFRSVSEAVGVDIK</sequence>
<keyword evidence="11" id="KW-0560">Oxidoreductase</keyword>
<dbReference type="PROSITE" id="PS00912">
    <property type="entry name" value="DHODEHASE_2"/>
    <property type="match status" value="1"/>
</dbReference>
<dbReference type="Proteomes" id="UP000606044">
    <property type="component" value="Unassembled WGS sequence"/>
</dbReference>
<dbReference type="InterPro" id="IPR005719">
    <property type="entry name" value="Dihydroorotate_DH_2"/>
</dbReference>
<dbReference type="AlphaFoldDB" id="A0A917CCY5"/>
<reference evidence="16" key="1">
    <citation type="journal article" date="2014" name="Int. J. Syst. Evol. Microbiol.">
        <title>Complete genome sequence of Corynebacterium casei LMG S-19264T (=DSM 44701T), isolated from a smear-ripened cheese.</title>
        <authorList>
            <consortium name="US DOE Joint Genome Institute (JGI-PGF)"/>
            <person name="Walter F."/>
            <person name="Albersmeier A."/>
            <person name="Kalinowski J."/>
            <person name="Ruckert C."/>
        </authorList>
    </citation>
    <scope>NUCLEOTIDE SEQUENCE</scope>
    <source>
        <strain evidence="16">CCM 7897</strain>
    </source>
</reference>
<dbReference type="GO" id="GO:0009220">
    <property type="term" value="P:pyrimidine ribonucleotide biosynthetic process"/>
    <property type="evidence" value="ECO:0007669"/>
    <property type="project" value="UniProtKB-UniRule"/>
</dbReference>
<evidence type="ECO:0000256" key="3">
    <source>
        <dbReference type="ARBA" id="ARBA00004370"/>
    </source>
</evidence>
<keyword evidence="9" id="KW-0288">FMN</keyword>
<dbReference type="NCBIfam" id="NF003652">
    <property type="entry name" value="PRK05286.2-5"/>
    <property type="match status" value="1"/>
</dbReference>
<keyword evidence="12" id="KW-0472">Membrane</keyword>
<evidence type="ECO:0000259" key="15">
    <source>
        <dbReference type="Pfam" id="PF01180"/>
    </source>
</evidence>
<dbReference type="InterPro" id="IPR005720">
    <property type="entry name" value="Dihydroorotate_DH_cat"/>
</dbReference>
<dbReference type="GO" id="GO:0005737">
    <property type="term" value="C:cytoplasm"/>
    <property type="evidence" value="ECO:0007669"/>
    <property type="project" value="InterPro"/>
</dbReference>
<organism evidence="16 17">
    <name type="scientific">Azorhizobium oxalatiphilum</name>
    <dbReference type="NCBI Taxonomy" id="980631"/>
    <lineage>
        <taxon>Bacteria</taxon>
        <taxon>Pseudomonadati</taxon>
        <taxon>Pseudomonadota</taxon>
        <taxon>Alphaproteobacteria</taxon>
        <taxon>Hyphomicrobiales</taxon>
        <taxon>Xanthobacteraceae</taxon>
        <taxon>Azorhizobium</taxon>
    </lineage>
</organism>
<reference evidence="16" key="2">
    <citation type="submission" date="2020-09" db="EMBL/GenBank/DDBJ databases">
        <authorList>
            <person name="Sun Q."/>
            <person name="Sedlacek I."/>
        </authorList>
    </citation>
    <scope>NUCLEOTIDE SEQUENCE</scope>
    <source>
        <strain evidence="16">CCM 7897</strain>
    </source>
</reference>
<evidence type="ECO:0000256" key="14">
    <source>
        <dbReference type="NCBIfam" id="TIGR01036"/>
    </source>
</evidence>
<gene>
    <name evidence="16" type="primary">pyrD</name>
    <name evidence="16" type="ORF">GCM10007301_44750</name>
</gene>
<protein>
    <recommendedName>
        <fullName evidence="7 14">Dihydroorotate dehydrogenase (quinone)</fullName>
        <ecNumber evidence="6 14">1.3.5.2</ecNumber>
    </recommendedName>
</protein>
<proteinExistence type="inferred from homology"/>
<comment type="similarity">
    <text evidence="5">Belongs to the dihydroorotate dehydrogenase family. Type 2 subfamily.</text>
</comment>
<keyword evidence="10" id="KW-0665">Pyrimidine biosynthesis</keyword>